<accession>A0A1E5UBC2</accession>
<evidence type="ECO:0000256" key="11">
    <source>
        <dbReference type="ARBA" id="ARBA00048628"/>
    </source>
</evidence>
<dbReference type="CDD" id="cd00537">
    <property type="entry name" value="MTHFR"/>
    <property type="match status" value="1"/>
</dbReference>
<dbReference type="PANTHER" id="PTHR45754">
    <property type="entry name" value="METHYLENETETRAHYDROFOLATE REDUCTASE"/>
    <property type="match status" value="1"/>
</dbReference>
<keyword evidence="6 12" id="KW-0274">FAD</keyword>
<evidence type="ECO:0000313" key="14">
    <source>
        <dbReference type="Proteomes" id="UP000095601"/>
    </source>
</evidence>
<dbReference type="Pfam" id="PF02219">
    <property type="entry name" value="MTHFR"/>
    <property type="match status" value="1"/>
</dbReference>
<evidence type="ECO:0000256" key="12">
    <source>
        <dbReference type="RuleBase" id="RU003862"/>
    </source>
</evidence>
<evidence type="ECO:0000256" key="1">
    <source>
        <dbReference type="ARBA" id="ARBA00001974"/>
    </source>
</evidence>
<keyword evidence="5 12" id="KW-0285">Flavoprotein</keyword>
<organism evidence="13 14">
    <name type="scientific">Cloacibacterium normanense</name>
    <dbReference type="NCBI Taxonomy" id="237258"/>
    <lineage>
        <taxon>Bacteria</taxon>
        <taxon>Pseudomonadati</taxon>
        <taxon>Bacteroidota</taxon>
        <taxon>Flavobacteriia</taxon>
        <taxon>Flavobacteriales</taxon>
        <taxon>Weeksellaceae</taxon>
    </lineage>
</organism>
<evidence type="ECO:0000256" key="6">
    <source>
        <dbReference type="ARBA" id="ARBA00022827"/>
    </source>
</evidence>
<evidence type="ECO:0000256" key="2">
    <source>
        <dbReference type="ARBA" id="ARBA00004777"/>
    </source>
</evidence>
<dbReference type="FunFam" id="3.20.20.220:FF:000015">
    <property type="entry name" value="Methylenetetrahydrofolate reductase"/>
    <property type="match status" value="1"/>
</dbReference>
<evidence type="ECO:0000256" key="7">
    <source>
        <dbReference type="ARBA" id="ARBA00023002"/>
    </source>
</evidence>
<proteinExistence type="inferred from homology"/>
<dbReference type="SUPFAM" id="SSF51730">
    <property type="entry name" value="FAD-linked oxidoreductase"/>
    <property type="match status" value="1"/>
</dbReference>
<dbReference type="STRING" id="237258.SAMN04489756_10360"/>
<dbReference type="PATRIC" id="fig|237258.4.peg.971"/>
<sequence length="320" mass="36198">MKVTEHIQNANGKTLFSFEILPPLKGQNIQSIFDAIDPLMEFNPAFIDVTYHREEYEYVEREDGLLEKRVVKKRPGTVGICAAIQNKYGVDAVPHILCGGFSKEDTENFLIDIDFLGIHNVVALRGDAVKTETYFKPEKNGHAFAKDLVEQIVKMNHGTYLDESLENSACTDFNIGVAGYPEKHMEAASLEQDIYHLKKKVEAGADYIVTQMFFDNQKYYDFIEKCRTSGINVPIIPGLKPITTKSQLSMIPHRFKVDLPNDLVIAIAKAKDNKEVKEIGINWCIQQSKDLMKNGAPVLHYYSMGKSEVVKRIASEVFKD</sequence>
<comment type="caution">
    <text evidence="13">The sequence shown here is derived from an EMBL/GenBank/DDBJ whole genome shotgun (WGS) entry which is preliminary data.</text>
</comment>
<dbReference type="EMBL" id="MKGI01000079">
    <property type="protein sequence ID" value="OEL10097.1"/>
    <property type="molecule type" value="Genomic_DNA"/>
</dbReference>
<name>A0A1E5UBC2_9FLAO</name>
<keyword evidence="8" id="KW-0520">NAD</keyword>
<gene>
    <name evidence="13" type="primary">metF</name>
    <name evidence="13" type="ORF">BHF72_0791</name>
</gene>
<dbReference type="Gene3D" id="3.20.20.220">
    <property type="match status" value="1"/>
</dbReference>
<dbReference type="GO" id="GO:0071949">
    <property type="term" value="F:FAD binding"/>
    <property type="evidence" value="ECO:0007669"/>
    <property type="project" value="TreeGrafter"/>
</dbReference>
<comment type="pathway">
    <text evidence="2 12">One-carbon metabolism; tetrahydrofolate interconversion.</text>
</comment>
<evidence type="ECO:0000256" key="8">
    <source>
        <dbReference type="ARBA" id="ARBA00023027"/>
    </source>
</evidence>
<keyword evidence="9" id="KW-0486">Methionine biosynthesis</keyword>
<keyword evidence="14" id="KW-1185">Reference proteome</keyword>
<evidence type="ECO:0000256" key="9">
    <source>
        <dbReference type="ARBA" id="ARBA00023167"/>
    </source>
</evidence>
<dbReference type="InterPro" id="IPR029041">
    <property type="entry name" value="FAD-linked_oxidoreductase-like"/>
</dbReference>
<protein>
    <recommendedName>
        <fullName evidence="12">Methylenetetrahydrofolate reductase</fullName>
        <ecNumber evidence="12">1.5.1.54</ecNumber>
    </recommendedName>
</protein>
<evidence type="ECO:0000256" key="3">
    <source>
        <dbReference type="ARBA" id="ARBA00006743"/>
    </source>
</evidence>
<reference evidence="13 14" key="1">
    <citation type="submission" date="2016-09" db="EMBL/GenBank/DDBJ databases">
        <authorList>
            <person name="Capua I."/>
            <person name="De Benedictis P."/>
            <person name="Joannis T."/>
            <person name="Lombin L.H."/>
            <person name="Cattoli G."/>
        </authorList>
    </citation>
    <scope>NUCLEOTIDE SEQUENCE [LARGE SCALE GENOMIC DNA]</scope>
    <source>
        <strain evidence="13 14">NRS-1</strain>
    </source>
</reference>
<dbReference type="GO" id="GO:0035999">
    <property type="term" value="P:tetrahydrofolate interconversion"/>
    <property type="evidence" value="ECO:0007669"/>
    <property type="project" value="UniProtKB-UniPathway"/>
</dbReference>
<dbReference type="EC" id="1.5.1.54" evidence="12"/>
<dbReference type="OrthoDB" id="9812555at2"/>
<dbReference type="NCBIfam" id="TIGR00676">
    <property type="entry name" value="fadh2"/>
    <property type="match status" value="1"/>
</dbReference>
<comment type="catalytic activity">
    <reaction evidence="11">
        <text>(6S)-5-methyl-5,6,7,8-tetrahydrofolate + NAD(+) = (6R)-5,10-methylene-5,6,7,8-tetrahydrofolate + NADH + H(+)</text>
        <dbReference type="Rhea" id="RHEA:19821"/>
        <dbReference type="ChEBI" id="CHEBI:15378"/>
        <dbReference type="ChEBI" id="CHEBI:15636"/>
        <dbReference type="ChEBI" id="CHEBI:18608"/>
        <dbReference type="ChEBI" id="CHEBI:57540"/>
        <dbReference type="ChEBI" id="CHEBI:57945"/>
        <dbReference type="EC" id="1.5.1.54"/>
    </reaction>
    <physiologicalReaction direction="right-to-left" evidence="11">
        <dbReference type="Rhea" id="RHEA:19823"/>
    </physiologicalReaction>
</comment>
<keyword evidence="4" id="KW-0028">Amino-acid biosynthesis</keyword>
<evidence type="ECO:0000256" key="4">
    <source>
        <dbReference type="ARBA" id="ARBA00022605"/>
    </source>
</evidence>
<comment type="pathway">
    <text evidence="10">Amino-acid biosynthesis; L-methionine biosynthesis via de novo pathway.</text>
</comment>
<comment type="cofactor">
    <cofactor evidence="1 12">
        <name>FAD</name>
        <dbReference type="ChEBI" id="CHEBI:57692"/>
    </cofactor>
</comment>
<dbReference type="InterPro" id="IPR003171">
    <property type="entry name" value="Mehydrof_redctse-like"/>
</dbReference>
<dbReference type="InterPro" id="IPR004620">
    <property type="entry name" value="MTHF_reductase_bac"/>
</dbReference>
<dbReference type="RefSeq" id="WP_069800602.1">
    <property type="nucleotide sequence ID" value="NZ_CP034157.1"/>
</dbReference>
<dbReference type="GO" id="GO:0106312">
    <property type="term" value="F:methylenetetrahydrofolate reductase (NADH) activity"/>
    <property type="evidence" value="ECO:0007669"/>
    <property type="project" value="UniProtKB-EC"/>
</dbReference>
<dbReference type="UniPathway" id="UPA00193"/>
<dbReference type="PANTHER" id="PTHR45754:SF3">
    <property type="entry name" value="METHYLENETETRAHYDROFOLATE REDUCTASE (NADPH)"/>
    <property type="match status" value="1"/>
</dbReference>
<dbReference type="GO" id="GO:0009086">
    <property type="term" value="P:methionine biosynthetic process"/>
    <property type="evidence" value="ECO:0007669"/>
    <property type="project" value="UniProtKB-KW"/>
</dbReference>
<dbReference type="Proteomes" id="UP000095601">
    <property type="component" value="Unassembled WGS sequence"/>
</dbReference>
<dbReference type="AlphaFoldDB" id="A0A1E5UBC2"/>
<dbReference type="GO" id="GO:0005829">
    <property type="term" value="C:cytosol"/>
    <property type="evidence" value="ECO:0007669"/>
    <property type="project" value="InterPro"/>
</dbReference>
<evidence type="ECO:0000256" key="5">
    <source>
        <dbReference type="ARBA" id="ARBA00022630"/>
    </source>
</evidence>
<dbReference type="KEGG" id="cnr:EB819_09590"/>
<keyword evidence="7 12" id="KW-0560">Oxidoreductase</keyword>
<evidence type="ECO:0000313" key="13">
    <source>
        <dbReference type="EMBL" id="OEL10097.1"/>
    </source>
</evidence>
<evidence type="ECO:0000256" key="10">
    <source>
        <dbReference type="ARBA" id="ARBA00034478"/>
    </source>
</evidence>
<comment type="similarity">
    <text evidence="3 12">Belongs to the methylenetetrahydrofolate reductase family.</text>
</comment>